<comment type="caution">
    <text evidence="3">The sequence shown here is derived from an EMBL/GenBank/DDBJ whole genome shotgun (WGS) entry which is preliminary data.</text>
</comment>
<dbReference type="Pfam" id="PF04892">
    <property type="entry name" value="VanZ"/>
    <property type="match status" value="1"/>
</dbReference>
<accession>A0ABX9KE68</accession>
<sequence>MKRETTGKIILIMVFLTTFWFSSKPATESAGQSGKVLINLRLVTEEDVALKTKKYRVLSRGIRKIAHFSLYFIGGIGAFLATGSLKKSLLIVFILGGIDEFHQHFVPGRGAQFTDVLIDTLGGSAGAIAIKFREYKFS</sequence>
<evidence type="ECO:0000259" key="2">
    <source>
        <dbReference type="Pfam" id="PF04892"/>
    </source>
</evidence>
<keyword evidence="1" id="KW-0472">Membrane</keyword>
<dbReference type="InterPro" id="IPR006976">
    <property type="entry name" value="VanZ-like"/>
</dbReference>
<name>A0ABX9KE68_9FUSO</name>
<proteinExistence type="predicted"/>
<keyword evidence="1" id="KW-0812">Transmembrane</keyword>
<dbReference type="NCBIfam" id="NF037970">
    <property type="entry name" value="vanZ_1"/>
    <property type="match status" value="1"/>
</dbReference>
<feature type="domain" description="VanZ-like" evidence="2">
    <location>
        <begin position="9"/>
        <end position="131"/>
    </location>
</feature>
<protein>
    <submittedName>
        <fullName evidence="3">VanZ family protein</fullName>
    </submittedName>
</protein>
<evidence type="ECO:0000313" key="4">
    <source>
        <dbReference type="Proteomes" id="UP000263486"/>
    </source>
</evidence>
<organism evidence="3 4">
    <name type="scientific">Psychrilyobacter piezotolerans</name>
    <dbReference type="NCBI Taxonomy" id="2293438"/>
    <lineage>
        <taxon>Bacteria</taxon>
        <taxon>Fusobacteriati</taxon>
        <taxon>Fusobacteriota</taxon>
        <taxon>Fusobacteriia</taxon>
        <taxon>Fusobacteriales</taxon>
        <taxon>Fusobacteriaceae</taxon>
        <taxon>Psychrilyobacter</taxon>
    </lineage>
</organism>
<evidence type="ECO:0000313" key="3">
    <source>
        <dbReference type="EMBL" id="REI39482.1"/>
    </source>
</evidence>
<dbReference type="EMBL" id="QUAJ01000043">
    <property type="protein sequence ID" value="REI39482.1"/>
    <property type="molecule type" value="Genomic_DNA"/>
</dbReference>
<feature type="transmembrane region" description="Helical" evidence="1">
    <location>
        <begin position="65"/>
        <end position="85"/>
    </location>
</feature>
<dbReference type="RefSeq" id="WP_114643626.1">
    <property type="nucleotide sequence ID" value="NZ_JAACIO010000041.1"/>
</dbReference>
<dbReference type="Proteomes" id="UP000263486">
    <property type="component" value="Unassembled WGS sequence"/>
</dbReference>
<gene>
    <name evidence="3" type="ORF">DYH56_14710</name>
</gene>
<reference evidence="3 4" key="1">
    <citation type="submission" date="2018-08" db="EMBL/GenBank/DDBJ databases">
        <title>Draft genome sequence of Psychrilyobacter sp. strain SD5 isolated from Black Sea water.</title>
        <authorList>
            <person name="Yadav S."/>
            <person name="Villanueva L."/>
            <person name="Damste J.S.S."/>
        </authorList>
    </citation>
    <scope>NUCLEOTIDE SEQUENCE [LARGE SCALE GENOMIC DNA]</scope>
    <source>
        <strain evidence="3 4">SD5</strain>
    </source>
</reference>
<evidence type="ECO:0000256" key="1">
    <source>
        <dbReference type="SAM" id="Phobius"/>
    </source>
</evidence>
<keyword evidence="4" id="KW-1185">Reference proteome</keyword>
<keyword evidence="1" id="KW-1133">Transmembrane helix</keyword>